<dbReference type="Pfam" id="PF01740">
    <property type="entry name" value="STAS"/>
    <property type="match status" value="1"/>
</dbReference>
<evidence type="ECO:0000256" key="1">
    <source>
        <dbReference type="ARBA" id="ARBA00022553"/>
    </source>
</evidence>
<evidence type="ECO:0000259" key="2">
    <source>
        <dbReference type="PROSITE" id="PS50801"/>
    </source>
</evidence>
<dbReference type="Proteomes" id="UP000248066">
    <property type="component" value="Unassembled WGS sequence"/>
</dbReference>
<dbReference type="PANTHER" id="PTHR33745">
    <property type="entry name" value="RSBT ANTAGONIST PROTEIN RSBS-RELATED"/>
    <property type="match status" value="1"/>
</dbReference>
<dbReference type="PROSITE" id="PS50801">
    <property type="entry name" value="STAS"/>
    <property type="match status" value="1"/>
</dbReference>
<proteinExistence type="predicted"/>
<name>A0A2W0HJ88_9BACI</name>
<dbReference type="InterPro" id="IPR002645">
    <property type="entry name" value="STAS_dom"/>
</dbReference>
<dbReference type="PANTHER" id="PTHR33745:SF3">
    <property type="entry name" value="RSBT CO-ANTAGONIST PROTEIN RSBRC"/>
    <property type="match status" value="1"/>
</dbReference>
<gene>
    <name evidence="3" type="ORF">CR205_02985</name>
</gene>
<keyword evidence="1" id="KW-0597">Phosphoprotein</keyword>
<sequence length="302" mass="35125">MHRQTLTDVVCSRKRIGWEAEKMPQNEDLYAFLQANADRLTEEWYNSLEETDPNSVYASKDPEVIANLKRQNNEFHKRFFEIFRQDTEEFKAGMDKWIREIAGDDKHHETQLHLILREFNRTQDQHLGLIGEFAEKYKDKYSIKEMLHWYSHVDRLFRRVTVTFVEQHSRNAKKRMEEQQKLIDDLSSPVIRLSKDVALLPIVGEVDSNRSQIIMQKAMQQCADFGVNCLLLDLSGVVKIDQIVASELMQMIYALELIGVSTTLSGMRPEIAQSAVQLGLSFDKVTVKSSLAESIRFRENLL</sequence>
<dbReference type="AlphaFoldDB" id="A0A2W0HJ88"/>
<dbReference type="CDD" id="cd07041">
    <property type="entry name" value="STAS_RsbR_RsbS_like"/>
    <property type="match status" value="1"/>
</dbReference>
<organism evidence="3 4">
    <name type="scientific">Alteribacter lacisalsi</name>
    <dbReference type="NCBI Taxonomy" id="2045244"/>
    <lineage>
        <taxon>Bacteria</taxon>
        <taxon>Bacillati</taxon>
        <taxon>Bacillota</taxon>
        <taxon>Bacilli</taxon>
        <taxon>Bacillales</taxon>
        <taxon>Bacillaceae</taxon>
        <taxon>Alteribacter</taxon>
    </lineage>
</organism>
<dbReference type="EMBL" id="PDOF01000001">
    <property type="protein sequence ID" value="PYZ97575.1"/>
    <property type="molecule type" value="Genomic_DNA"/>
</dbReference>
<dbReference type="Gene3D" id="3.30.750.24">
    <property type="entry name" value="STAS domain"/>
    <property type="match status" value="1"/>
</dbReference>
<dbReference type="InterPro" id="IPR036513">
    <property type="entry name" value="STAS_dom_sf"/>
</dbReference>
<evidence type="ECO:0000313" key="4">
    <source>
        <dbReference type="Proteomes" id="UP000248066"/>
    </source>
</evidence>
<keyword evidence="4" id="KW-1185">Reference proteome</keyword>
<dbReference type="InterPro" id="IPR051932">
    <property type="entry name" value="Bact_StressResp_Reg"/>
</dbReference>
<reference evidence="3 4" key="1">
    <citation type="submission" date="2017-10" db="EMBL/GenBank/DDBJ databases">
        <title>Bacillus sp. nov., a halophilic bacterium isolated from a Yangshapao Lake.</title>
        <authorList>
            <person name="Wang H."/>
        </authorList>
    </citation>
    <scope>NUCLEOTIDE SEQUENCE [LARGE SCALE GENOMIC DNA]</scope>
    <source>
        <strain evidence="3 4">YSP-3</strain>
    </source>
</reference>
<evidence type="ECO:0000313" key="3">
    <source>
        <dbReference type="EMBL" id="PYZ97575.1"/>
    </source>
</evidence>
<accession>A0A2W0HJ88</accession>
<feature type="domain" description="STAS" evidence="2">
    <location>
        <begin position="187"/>
        <end position="298"/>
    </location>
</feature>
<protein>
    <submittedName>
        <fullName evidence="3">RsbT co-antagonist protein RsbRB</fullName>
    </submittedName>
</protein>
<comment type="caution">
    <text evidence="3">The sequence shown here is derived from an EMBL/GenBank/DDBJ whole genome shotgun (WGS) entry which is preliminary data.</text>
</comment>
<dbReference type="SUPFAM" id="SSF52091">
    <property type="entry name" value="SpoIIaa-like"/>
    <property type="match status" value="1"/>
</dbReference>